<keyword evidence="2" id="KW-1185">Reference proteome</keyword>
<evidence type="ECO:0000313" key="2">
    <source>
        <dbReference type="Proteomes" id="UP001198151"/>
    </source>
</evidence>
<organism evidence="1 2">
    <name type="scientific">Ruminococcus turbiniformis</name>
    <dbReference type="NCBI Taxonomy" id="2881258"/>
    <lineage>
        <taxon>Bacteria</taxon>
        <taxon>Bacillati</taxon>
        <taxon>Bacillota</taxon>
        <taxon>Clostridia</taxon>
        <taxon>Eubacteriales</taxon>
        <taxon>Oscillospiraceae</taxon>
        <taxon>Ruminococcus</taxon>
    </lineage>
</organism>
<dbReference type="EMBL" id="JAJEQX010000012">
    <property type="protein sequence ID" value="MCC2254399.1"/>
    <property type="molecule type" value="Genomic_DNA"/>
</dbReference>
<evidence type="ECO:0000313" key="1">
    <source>
        <dbReference type="EMBL" id="MCC2254399.1"/>
    </source>
</evidence>
<dbReference type="RefSeq" id="WP_227707536.1">
    <property type="nucleotide sequence ID" value="NZ_JAJEQX010000012.1"/>
</dbReference>
<sequence length="151" mass="17342">MIRECREEDREILSAYLSEEPYGRAIMALVEKYGFDSPFQTVYVDMAVNGENEKHVDGVYLWFYHSLILSCRQNQVAIDFLEQMFGIVTPDIITGRKDNVNIVSWLLTDYLSETAEEMPLIPGDGGKTEQLEEDGGRFRGEWHVLRKEGAV</sequence>
<protein>
    <recommendedName>
        <fullName evidence="3">DUF4274 domain-containing protein</fullName>
    </recommendedName>
</protein>
<proteinExistence type="predicted"/>
<evidence type="ECO:0008006" key="3">
    <source>
        <dbReference type="Google" id="ProtNLM"/>
    </source>
</evidence>
<comment type="caution">
    <text evidence="1">The sequence shown here is derived from an EMBL/GenBank/DDBJ whole genome shotgun (WGS) entry which is preliminary data.</text>
</comment>
<accession>A0ABS8G0G0</accession>
<name>A0ABS8G0G0_9FIRM</name>
<gene>
    <name evidence="1" type="ORF">LKD70_08165</name>
</gene>
<reference evidence="1 2" key="1">
    <citation type="submission" date="2021-10" db="EMBL/GenBank/DDBJ databases">
        <title>Anaerobic single-cell dispensing facilitates the cultivation of human gut bacteria.</title>
        <authorList>
            <person name="Afrizal A."/>
        </authorList>
    </citation>
    <scope>NUCLEOTIDE SEQUENCE [LARGE SCALE GENOMIC DNA]</scope>
    <source>
        <strain evidence="1 2">CLA-AA-H200</strain>
    </source>
</reference>
<dbReference type="Proteomes" id="UP001198151">
    <property type="component" value="Unassembled WGS sequence"/>
</dbReference>